<dbReference type="EMBL" id="CAXDID020000205">
    <property type="protein sequence ID" value="CAL6055270.1"/>
    <property type="molecule type" value="Genomic_DNA"/>
</dbReference>
<dbReference type="Gene3D" id="3.10.110.10">
    <property type="entry name" value="Ubiquitin Conjugating Enzyme"/>
    <property type="match status" value="1"/>
</dbReference>
<reference evidence="3 4" key="2">
    <citation type="submission" date="2024-07" db="EMBL/GenBank/DDBJ databases">
        <authorList>
            <person name="Akdeniz Z."/>
        </authorList>
    </citation>
    <scope>NUCLEOTIDE SEQUENCE [LARGE SCALE GENOMIC DNA]</scope>
</reference>
<evidence type="ECO:0000259" key="1">
    <source>
        <dbReference type="PROSITE" id="PS50127"/>
    </source>
</evidence>
<protein>
    <submittedName>
        <fullName evidence="2">Ubiquitin-conjugating enzyme E2</fullName>
    </submittedName>
    <submittedName>
        <fullName evidence="3">Ubiquitin-conjugating_enzyme E2</fullName>
    </submittedName>
</protein>
<dbReference type="Proteomes" id="UP001642409">
    <property type="component" value="Unassembled WGS sequence"/>
</dbReference>
<dbReference type="InterPro" id="IPR050113">
    <property type="entry name" value="Ub_conjugating_enzyme"/>
</dbReference>
<keyword evidence="4" id="KW-1185">Reference proteome</keyword>
<dbReference type="InterPro" id="IPR016135">
    <property type="entry name" value="UBQ-conjugating_enzyme/RWD"/>
</dbReference>
<evidence type="ECO:0000313" key="3">
    <source>
        <dbReference type="EMBL" id="CAL6055270.1"/>
    </source>
</evidence>
<proteinExistence type="predicted"/>
<evidence type="ECO:0000313" key="2">
    <source>
        <dbReference type="EMBL" id="CAI9914777.1"/>
    </source>
</evidence>
<dbReference type="EMBL" id="CATOUU010000056">
    <property type="protein sequence ID" value="CAI9914777.1"/>
    <property type="molecule type" value="Genomic_DNA"/>
</dbReference>
<comment type="caution">
    <text evidence="2">The sequence shown here is derived from an EMBL/GenBank/DDBJ whole genome shotgun (WGS) entry which is preliminary data.</text>
</comment>
<dbReference type="PANTHER" id="PTHR24067">
    <property type="entry name" value="UBIQUITIN-CONJUGATING ENZYME E2"/>
    <property type="match status" value="1"/>
</dbReference>
<dbReference type="PROSITE" id="PS50127">
    <property type="entry name" value="UBC_2"/>
    <property type="match status" value="1"/>
</dbReference>
<dbReference type="SUPFAM" id="SSF54495">
    <property type="entry name" value="UBC-like"/>
    <property type="match status" value="1"/>
</dbReference>
<name>A0AA86N8A9_9EUKA</name>
<sequence length="158" mass="17748">MTDKQTKMKILAKQFGEIAKNPNMKAFFPDKTNPFIWHVSYKGPQDSDFQGGIYHCHLNLAHYPECAPEVMLLHDNGSYNPNELLCIVGITHYHQEGWTPGTSIEAIITALQMLMQVTTGRGGIGVYTSLDQKQILKDKEKSLTYTCKCGANHATLFK</sequence>
<dbReference type="Pfam" id="PF00179">
    <property type="entry name" value="UQ_con"/>
    <property type="match status" value="1"/>
</dbReference>
<organism evidence="2">
    <name type="scientific">Hexamita inflata</name>
    <dbReference type="NCBI Taxonomy" id="28002"/>
    <lineage>
        <taxon>Eukaryota</taxon>
        <taxon>Metamonada</taxon>
        <taxon>Diplomonadida</taxon>
        <taxon>Hexamitidae</taxon>
        <taxon>Hexamitinae</taxon>
        <taxon>Hexamita</taxon>
    </lineage>
</organism>
<accession>A0AA86N8A9</accession>
<evidence type="ECO:0000313" key="4">
    <source>
        <dbReference type="Proteomes" id="UP001642409"/>
    </source>
</evidence>
<dbReference type="AlphaFoldDB" id="A0AA86N8A9"/>
<gene>
    <name evidence="2" type="ORF">HINF_LOCUS2422</name>
    <name evidence="3" type="ORF">HINF_LOCUS46465</name>
</gene>
<dbReference type="InterPro" id="IPR000608">
    <property type="entry name" value="UBC"/>
</dbReference>
<reference evidence="2" key="1">
    <citation type="submission" date="2023-06" db="EMBL/GenBank/DDBJ databases">
        <authorList>
            <person name="Kurt Z."/>
        </authorList>
    </citation>
    <scope>NUCLEOTIDE SEQUENCE</scope>
</reference>
<feature type="domain" description="UBC core" evidence="1">
    <location>
        <begin position="6"/>
        <end position="158"/>
    </location>
</feature>